<dbReference type="GO" id="GO:0016787">
    <property type="term" value="F:hydrolase activity"/>
    <property type="evidence" value="ECO:0007669"/>
    <property type="project" value="UniProtKB-KW"/>
</dbReference>
<dbReference type="EMBL" id="VXIS01000667">
    <property type="protein sequence ID" value="KAA8892615.1"/>
    <property type="molecule type" value="Genomic_DNA"/>
</dbReference>
<gene>
    <name evidence="7" type="ORF">FN846DRAFT_656314</name>
</gene>
<dbReference type="Gene3D" id="2.70.50.70">
    <property type="match status" value="1"/>
</dbReference>
<name>A0A5J5EB46_9PEZI</name>
<accession>A0A5J5EB46</accession>
<keyword evidence="3" id="KW-0964">Secreted</keyword>
<evidence type="ECO:0000256" key="1">
    <source>
        <dbReference type="ARBA" id="ARBA00001973"/>
    </source>
</evidence>
<evidence type="ECO:0000313" key="7">
    <source>
        <dbReference type="EMBL" id="KAA8892615.1"/>
    </source>
</evidence>
<comment type="subcellular location">
    <subcellularLocation>
        <location evidence="2">Secreted</location>
    </subcellularLocation>
</comment>
<keyword evidence="5" id="KW-0732">Signal</keyword>
<feature type="signal peptide" evidence="5">
    <location>
        <begin position="1"/>
        <end position="19"/>
    </location>
</feature>
<evidence type="ECO:0000256" key="2">
    <source>
        <dbReference type="ARBA" id="ARBA00004613"/>
    </source>
</evidence>
<dbReference type="Proteomes" id="UP000326924">
    <property type="component" value="Unassembled WGS sequence"/>
</dbReference>
<keyword evidence="7" id="KW-0378">Hydrolase</keyword>
<evidence type="ECO:0000313" key="8">
    <source>
        <dbReference type="Proteomes" id="UP000326924"/>
    </source>
</evidence>
<dbReference type="PANTHER" id="PTHR33353">
    <property type="entry name" value="PUTATIVE (AFU_ORTHOLOGUE AFUA_1G12560)-RELATED"/>
    <property type="match status" value="1"/>
</dbReference>
<reference evidence="7 8" key="1">
    <citation type="submission" date="2019-09" db="EMBL/GenBank/DDBJ databases">
        <title>Draft genome of the ectomycorrhizal ascomycete Sphaerosporella brunnea.</title>
        <authorList>
            <consortium name="DOE Joint Genome Institute"/>
            <person name="Benucci G.M."/>
            <person name="Marozzi G."/>
            <person name="Antonielli L."/>
            <person name="Sanchez S."/>
            <person name="Marco P."/>
            <person name="Wang X."/>
            <person name="Falini L.B."/>
            <person name="Barry K."/>
            <person name="Haridas S."/>
            <person name="Lipzen A."/>
            <person name="Labutti K."/>
            <person name="Grigoriev I.V."/>
            <person name="Murat C."/>
            <person name="Martin F."/>
            <person name="Albertini E."/>
            <person name="Donnini D."/>
            <person name="Bonito G."/>
        </authorList>
    </citation>
    <scope>NUCLEOTIDE SEQUENCE [LARGE SCALE GENOMIC DNA]</scope>
    <source>
        <strain evidence="7 8">Sb_GMNB300</strain>
    </source>
</reference>
<keyword evidence="4" id="KW-1015">Disulfide bond</keyword>
<evidence type="ECO:0000256" key="5">
    <source>
        <dbReference type="SAM" id="SignalP"/>
    </source>
</evidence>
<dbReference type="InParanoid" id="A0A5J5EB46"/>
<dbReference type="OrthoDB" id="4849160at2759"/>
<organism evidence="7 8">
    <name type="scientific">Sphaerosporella brunnea</name>
    <dbReference type="NCBI Taxonomy" id="1250544"/>
    <lineage>
        <taxon>Eukaryota</taxon>
        <taxon>Fungi</taxon>
        <taxon>Dikarya</taxon>
        <taxon>Ascomycota</taxon>
        <taxon>Pezizomycotina</taxon>
        <taxon>Pezizomycetes</taxon>
        <taxon>Pezizales</taxon>
        <taxon>Pyronemataceae</taxon>
        <taxon>Sphaerosporella</taxon>
    </lineage>
</organism>
<evidence type="ECO:0000259" key="6">
    <source>
        <dbReference type="Pfam" id="PF03443"/>
    </source>
</evidence>
<dbReference type="CDD" id="cd21175">
    <property type="entry name" value="LPMO_AA9"/>
    <property type="match status" value="1"/>
</dbReference>
<sequence length="390" mass="40121">MKSTIVSTLSFASAALAHGIVSQISIDGDCYDLYNPYSTPYQNPVPELIGWSIESNGPVEDVSTAGIACNTGSTAAQLSATAAAGADVKFFWTTWPESHKGPVMTYLANCNGNCKDADPTTLDFFKIDEAGLHSDGSWASDAVIADNSTWTVKIPSDIAAGNYLLRHELLALHAAGSANGAQFYPVCANLKITGSGSAVPSDTVKFPGGYKATDPGILINIYYPAPTNYTIPGPAVYTAGGAAGSGAVTTATTATTTSSVVTAPTSAADTATTVTYVPIGTAPAVSSAAAESTSSTFVPVVSSTSSIGTDGVMTSTIAMYVSSYVTETSTLVQTVKFTLTVTPTSTTVAKATKATTRKHTKYVTVTKTEKAAAATNVPECTPAGRYRNLW</sequence>
<dbReference type="InterPro" id="IPR005103">
    <property type="entry name" value="AA9_LPMO"/>
</dbReference>
<evidence type="ECO:0000256" key="4">
    <source>
        <dbReference type="ARBA" id="ARBA00023157"/>
    </source>
</evidence>
<comment type="caution">
    <text evidence="7">The sequence shown here is derived from an EMBL/GenBank/DDBJ whole genome shotgun (WGS) entry which is preliminary data.</text>
</comment>
<protein>
    <submittedName>
        <fullName evidence="7">Glycosyl hydrolase family 61-domain-containing protein</fullName>
    </submittedName>
</protein>
<dbReference type="Pfam" id="PF03443">
    <property type="entry name" value="AA9"/>
    <property type="match status" value="1"/>
</dbReference>
<proteinExistence type="predicted"/>
<dbReference type="PANTHER" id="PTHR33353:SF34">
    <property type="entry name" value="ENDO-BETA-1,4-GLUCANASE D"/>
    <property type="match status" value="1"/>
</dbReference>
<keyword evidence="8" id="KW-1185">Reference proteome</keyword>
<dbReference type="InterPro" id="IPR049892">
    <property type="entry name" value="AA9"/>
</dbReference>
<dbReference type="AlphaFoldDB" id="A0A5J5EB46"/>
<feature type="domain" description="Auxiliary Activity family 9 catalytic" evidence="6">
    <location>
        <begin position="18"/>
        <end position="229"/>
    </location>
</feature>
<comment type="cofactor">
    <cofactor evidence="1">
        <name>Cu(2+)</name>
        <dbReference type="ChEBI" id="CHEBI:29036"/>
    </cofactor>
</comment>
<dbReference type="GO" id="GO:0005576">
    <property type="term" value="C:extracellular region"/>
    <property type="evidence" value="ECO:0007669"/>
    <property type="project" value="UniProtKB-SubCell"/>
</dbReference>
<feature type="chain" id="PRO_5023908927" evidence="5">
    <location>
        <begin position="20"/>
        <end position="390"/>
    </location>
</feature>
<evidence type="ECO:0000256" key="3">
    <source>
        <dbReference type="ARBA" id="ARBA00022525"/>
    </source>
</evidence>